<feature type="region of interest" description="Disordered" evidence="1">
    <location>
        <begin position="1"/>
        <end position="22"/>
    </location>
</feature>
<dbReference type="Pfam" id="PF13560">
    <property type="entry name" value="HTH_31"/>
    <property type="match status" value="1"/>
</dbReference>
<evidence type="ECO:0000313" key="4">
    <source>
        <dbReference type="Proteomes" id="UP001501371"/>
    </source>
</evidence>
<evidence type="ECO:0000256" key="1">
    <source>
        <dbReference type="SAM" id="MobiDB-lite"/>
    </source>
</evidence>
<proteinExistence type="predicted"/>
<dbReference type="PROSITE" id="PS50943">
    <property type="entry name" value="HTH_CROC1"/>
    <property type="match status" value="1"/>
</dbReference>
<reference evidence="3 4" key="1">
    <citation type="journal article" date="2019" name="Int. J. Syst. Evol. Microbiol.">
        <title>The Global Catalogue of Microorganisms (GCM) 10K type strain sequencing project: providing services to taxonomists for standard genome sequencing and annotation.</title>
        <authorList>
            <consortium name="The Broad Institute Genomics Platform"/>
            <consortium name="The Broad Institute Genome Sequencing Center for Infectious Disease"/>
            <person name="Wu L."/>
            <person name="Ma J."/>
        </authorList>
    </citation>
    <scope>NUCLEOTIDE SEQUENCE [LARGE SCALE GENOMIC DNA]</scope>
    <source>
        <strain evidence="3 4">JCM 12696</strain>
    </source>
</reference>
<gene>
    <name evidence="3" type="ORF">GCM10009654_52550</name>
</gene>
<dbReference type="SUPFAM" id="SSF47413">
    <property type="entry name" value="lambda repressor-like DNA-binding domains"/>
    <property type="match status" value="1"/>
</dbReference>
<dbReference type="InterPro" id="IPR001387">
    <property type="entry name" value="Cro/C1-type_HTH"/>
</dbReference>
<dbReference type="Gene3D" id="1.10.260.40">
    <property type="entry name" value="lambda repressor-like DNA-binding domains"/>
    <property type="match status" value="1"/>
</dbReference>
<dbReference type="InterPro" id="IPR043917">
    <property type="entry name" value="DUF5753"/>
</dbReference>
<keyword evidence="4" id="KW-1185">Reference proteome</keyword>
<dbReference type="EMBL" id="BAAAKV010000056">
    <property type="protein sequence ID" value="GAA1188468.1"/>
    <property type="molecule type" value="Genomic_DNA"/>
</dbReference>
<sequence length="281" mass="30346">MAGQHEVDEGDNGGTSDPRRAFGEALRDARELRPEGRWTQARLAREVRTSSSTISRIESGTLPIPASLPAVFDQVFATDGKFKRLYERIQAGGFPAHSRKRIAMEPHALAIAEWTQTVVPGLLQAGAYAHELFRAGSPRASEREIATMVATRIARQDVFKRSSPPDFSAVICESVIRRMVGGPDVMREQLAALLSHGSRPTSVVQVLPLNAGCHGLMDGTMSILTPPEGATIVYTEGIRSGGVIEEPSAVRELARSYDVLTASALSPDASAQFILKLMEAL</sequence>
<dbReference type="Proteomes" id="UP001501371">
    <property type="component" value="Unassembled WGS sequence"/>
</dbReference>
<organism evidence="3 4">
    <name type="scientific">Streptomyces hebeiensis</name>
    <dbReference type="NCBI Taxonomy" id="229486"/>
    <lineage>
        <taxon>Bacteria</taxon>
        <taxon>Bacillati</taxon>
        <taxon>Actinomycetota</taxon>
        <taxon>Actinomycetes</taxon>
        <taxon>Kitasatosporales</taxon>
        <taxon>Streptomycetaceae</taxon>
        <taxon>Streptomyces</taxon>
    </lineage>
</organism>
<feature type="domain" description="HTH cro/C1-type" evidence="2">
    <location>
        <begin position="26"/>
        <end position="60"/>
    </location>
</feature>
<protein>
    <submittedName>
        <fullName evidence="3">Helix-turn-helix transcriptional regulator</fullName>
    </submittedName>
</protein>
<dbReference type="Pfam" id="PF19054">
    <property type="entry name" value="DUF5753"/>
    <property type="match status" value="1"/>
</dbReference>
<name>A0ABN1V380_9ACTN</name>
<evidence type="ECO:0000259" key="2">
    <source>
        <dbReference type="PROSITE" id="PS50943"/>
    </source>
</evidence>
<dbReference type="CDD" id="cd00093">
    <property type="entry name" value="HTH_XRE"/>
    <property type="match status" value="1"/>
</dbReference>
<accession>A0ABN1V380</accession>
<evidence type="ECO:0000313" key="3">
    <source>
        <dbReference type="EMBL" id="GAA1188468.1"/>
    </source>
</evidence>
<dbReference type="InterPro" id="IPR010982">
    <property type="entry name" value="Lambda_DNA-bd_dom_sf"/>
</dbReference>
<comment type="caution">
    <text evidence="3">The sequence shown here is derived from an EMBL/GenBank/DDBJ whole genome shotgun (WGS) entry which is preliminary data.</text>
</comment>